<dbReference type="STRING" id="47500.AF333_09170"/>
<evidence type="ECO:0000313" key="4">
    <source>
        <dbReference type="Proteomes" id="UP000182836"/>
    </source>
</evidence>
<protein>
    <recommendedName>
        <fullName evidence="5">DUF4912 domain-containing protein</fullName>
    </recommendedName>
</protein>
<dbReference type="OrthoDB" id="9812700at2"/>
<proteinExistence type="predicted"/>
<dbReference type="RefSeq" id="WP_043066124.1">
    <property type="nucleotide sequence ID" value="NZ_BJOA01000029.1"/>
</dbReference>
<dbReference type="EMBL" id="LGUG01000004">
    <property type="protein sequence ID" value="KON95616.1"/>
    <property type="molecule type" value="Genomic_DNA"/>
</dbReference>
<dbReference type="GeneID" id="42305370"/>
<dbReference type="Proteomes" id="UP000182836">
    <property type="component" value="Unassembled WGS sequence"/>
</dbReference>
<evidence type="ECO:0000313" key="2">
    <source>
        <dbReference type="EMBL" id="SDI31997.1"/>
    </source>
</evidence>
<dbReference type="PATRIC" id="fig|47500.8.peg.7037"/>
<keyword evidence="3" id="KW-1185">Reference proteome</keyword>
<evidence type="ECO:0000313" key="3">
    <source>
        <dbReference type="Proteomes" id="UP000037269"/>
    </source>
</evidence>
<reference evidence="2 4" key="2">
    <citation type="submission" date="2016-10" db="EMBL/GenBank/DDBJ databases">
        <authorList>
            <person name="de Groot N.N."/>
        </authorList>
    </citation>
    <scope>NUCLEOTIDE SEQUENCE [LARGE SCALE GENOMIC DNA]</scope>
    <source>
        <strain evidence="2 4">DSM 2895</strain>
    </source>
</reference>
<evidence type="ECO:0000313" key="1">
    <source>
        <dbReference type="EMBL" id="KON95616.1"/>
    </source>
</evidence>
<sequence length="126" mass="14721">MKAKPKRRTSKTDVEGPNIRVAWNDTQSLTASWEIDQRHKEAIEQRFAIPVSELPFVIRLYDVTDRMIKNDGLDTYVDFDINFQAANWLLYGIESTRRYCVELGVRMVDGRYYSLKRSDQILPFAG</sequence>
<evidence type="ECO:0008006" key="5">
    <source>
        <dbReference type="Google" id="ProtNLM"/>
    </source>
</evidence>
<gene>
    <name evidence="1" type="ORF">AF333_09170</name>
    <name evidence="2" type="ORF">SAMN04487909_10360</name>
</gene>
<dbReference type="EMBL" id="FNED01000003">
    <property type="protein sequence ID" value="SDI31997.1"/>
    <property type="molecule type" value="Genomic_DNA"/>
</dbReference>
<dbReference type="Proteomes" id="UP000037269">
    <property type="component" value="Unassembled WGS sequence"/>
</dbReference>
<accession>A0A0D1WB40</accession>
<organism evidence="1 3">
    <name type="scientific">Aneurinibacillus migulanus</name>
    <name type="common">Bacillus migulanus</name>
    <dbReference type="NCBI Taxonomy" id="47500"/>
    <lineage>
        <taxon>Bacteria</taxon>
        <taxon>Bacillati</taxon>
        <taxon>Bacillota</taxon>
        <taxon>Bacilli</taxon>
        <taxon>Bacillales</taxon>
        <taxon>Paenibacillaceae</taxon>
        <taxon>Aneurinibacillus group</taxon>
        <taxon>Aneurinibacillus</taxon>
    </lineage>
</organism>
<name>A0A0D1WB40_ANEMI</name>
<reference evidence="1 3" key="1">
    <citation type="submission" date="2015-07" db="EMBL/GenBank/DDBJ databases">
        <title>Fjat-14205 dsm 2895.</title>
        <authorList>
            <person name="Liu B."/>
            <person name="Wang J."/>
            <person name="Zhu Y."/>
            <person name="Liu G."/>
            <person name="Chen Q."/>
            <person name="Chen Z."/>
            <person name="Lan J."/>
            <person name="Che J."/>
            <person name="Ge C."/>
            <person name="Shi H."/>
            <person name="Pan Z."/>
            <person name="Liu X."/>
        </authorList>
    </citation>
    <scope>NUCLEOTIDE SEQUENCE [LARGE SCALE GENOMIC DNA]</scope>
    <source>
        <strain evidence="1 3">DSM 2895</strain>
    </source>
</reference>
<dbReference type="Pfam" id="PF16258">
    <property type="entry name" value="DUF4912"/>
    <property type="match status" value="1"/>
</dbReference>
<dbReference type="InterPro" id="IPR032585">
    <property type="entry name" value="DUF4912"/>
</dbReference>
<dbReference type="AlphaFoldDB" id="A0A0D1WB40"/>